<reference evidence="19 20" key="1">
    <citation type="submission" date="2019-03" db="EMBL/GenBank/DDBJ databases">
        <title>Rhodosporidium diobovatum UCD-FST 08-225 genome sequencing, assembly, and annotation.</title>
        <authorList>
            <person name="Fakankun I.U."/>
            <person name="Fristensky B."/>
            <person name="Levin D.B."/>
        </authorList>
    </citation>
    <scope>NUCLEOTIDE SEQUENCE [LARGE SCALE GENOMIC DNA]</scope>
    <source>
        <strain evidence="19 20">UCD-FST 08-225</strain>
    </source>
</reference>
<evidence type="ECO:0000259" key="18">
    <source>
        <dbReference type="PROSITE" id="PS51007"/>
    </source>
</evidence>
<keyword evidence="13 17" id="KW-0408">Iron</keyword>
<feature type="binding site" description="covalent" evidence="17">
    <location>
        <position position="115"/>
    </location>
    <ligand>
        <name>heme c</name>
        <dbReference type="ChEBI" id="CHEBI:61717"/>
    </ligand>
</feature>
<evidence type="ECO:0000256" key="4">
    <source>
        <dbReference type="ARBA" id="ARBA00022448"/>
    </source>
</evidence>
<dbReference type="Proteomes" id="UP000311382">
    <property type="component" value="Unassembled WGS sequence"/>
</dbReference>
<keyword evidence="11" id="KW-0249">Electron transport</keyword>
<feature type="binding site" description="covalent" evidence="17">
    <location>
        <position position="112"/>
    </location>
    <ligand>
        <name>heme c</name>
        <dbReference type="ChEBI" id="CHEBI:61717"/>
    </ligand>
</feature>
<dbReference type="GO" id="GO:0020037">
    <property type="term" value="F:heme binding"/>
    <property type="evidence" value="ECO:0007669"/>
    <property type="project" value="InterPro"/>
</dbReference>
<keyword evidence="8 17" id="KW-0479">Metal-binding</keyword>
<evidence type="ECO:0000256" key="15">
    <source>
        <dbReference type="ARBA" id="ARBA00023136"/>
    </source>
</evidence>
<keyword evidence="4" id="KW-0813">Transport</keyword>
<dbReference type="EC" id="7.1.1.8" evidence="3"/>
<dbReference type="PROSITE" id="PS51007">
    <property type="entry name" value="CYTC"/>
    <property type="match status" value="1"/>
</dbReference>
<name>A0A5C5FXA5_9BASI</name>
<dbReference type="FunFam" id="1.10.760.10:FF:000002">
    <property type="entry name" value="Cytochrome c1, heme protein"/>
    <property type="match status" value="1"/>
</dbReference>
<evidence type="ECO:0000256" key="6">
    <source>
        <dbReference type="ARBA" id="ARBA00022660"/>
    </source>
</evidence>
<keyword evidence="14" id="KW-0496">Mitochondrion</keyword>
<dbReference type="SUPFAM" id="SSF81496">
    <property type="entry name" value="Cytochrome c1 subunit of cytochrome bc1 complex (Ubiquinol-cytochrome c reductase), transmembrane anchor"/>
    <property type="match status" value="1"/>
</dbReference>
<protein>
    <recommendedName>
        <fullName evidence="3">quinol--cytochrome-c reductase</fullName>
        <ecNumber evidence="3">7.1.1.8</ecNumber>
    </recommendedName>
</protein>
<dbReference type="STRING" id="5288.A0A5C5FXA5"/>
<dbReference type="InterPro" id="IPR002326">
    <property type="entry name" value="Cyt_c1"/>
</dbReference>
<keyword evidence="20" id="KW-1185">Reference proteome</keyword>
<evidence type="ECO:0000256" key="2">
    <source>
        <dbReference type="ARBA" id="ARBA00006488"/>
    </source>
</evidence>
<dbReference type="GO" id="GO:0046872">
    <property type="term" value="F:metal ion binding"/>
    <property type="evidence" value="ECO:0007669"/>
    <property type="project" value="UniProtKB-KW"/>
</dbReference>
<comment type="similarity">
    <text evidence="2">Belongs to the cytochrome c family.</text>
</comment>
<keyword evidence="5 17" id="KW-0349">Heme</keyword>
<accession>A0A5C5FXA5</accession>
<dbReference type="SUPFAM" id="SSF46626">
    <property type="entry name" value="Cytochrome c"/>
    <property type="match status" value="1"/>
</dbReference>
<dbReference type="EMBL" id="SOZI01000054">
    <property type="protein sequence ID" value="TNY20926.1"/>
    <property type="molecule type" value="Genomic_DNA"/>
</dbReference>
<evidence type="ECO:0000256" key="16">
    <source>
        <dbReference type="ARBA" id="ARBA00029351"/>
    </source>
</evidence>
<dbReference type="Gene3D" id="1.20.5.100">
    <property type="entry name" value="Cytochrome c1, transmembrane anchor, C-terminal"/>
    <property type="match status" value="1"/>
</dbReference>
<evidence type="ECO:0000256" key="8">
    <source>
        <dbReference type="ARBA" id="ARBA00022723"/>
    </source>
</evidence>
<feature type="binding site" description="covalent" evidence="17">
    <location>
        <position position="116"/>
    </location>
    <ligand>
        <name>heme c</name>
        <dbReference type="ChEBI" id="CHEBI:61717"/>
    </ligand>
</feature>
<keyword evidence="7" id="KW-0812">Transmembrane</keyword>
<comment type="caution">
    <text evidence="19">The sequence shown here is derived from an EMBL/GenBank/DDBJ whole genome shotgun (WGS) entry which is preliminary data.</text>
</comment>
<dbReference type="InterPro" id="IPR009056">
    <property type="entry name" value="Cyt_c-like_dom"/>
</dbReference>
<dbReference type="InterPro" id="IPR036909">
    <property type="entry name" value="Cyt_c-like_dom_sf"/>
</dbReference>
<evidence type="ECO:0000256" key="3">
    <source>
        <dbReference type="ARBA" id="ARBA00012951"/>
    </source>
</evidence>
<comment type="cofactor">
    <cofactor evidence="17">
        <name>heme c</name>
        <dbReference type="ChEBI" id="CHEBI:61717"/>
    </cofactor>
    <text evidence="17">Binds 1 heme c group covalently per subunit.</text>
</comment>
<dbReference type="AlphaFoldDB" id="A0A5C5FXA5"/>
<evidence type="ECO:0000256" key="13">
    <source>
        <dbReference type="ARBA" id="ARBA00023004"/>
    </source>
</evidence>
<evidence type="ECO:0000256" key="14">
    <source>
        <dbReference type="ARBA" id="ARBA00023128"/>
    </source>
</evidence>
<evidence type="ECO:0000256" key="12">
    <source>
        <dbReference type="ARBA" id="ARBA00022989"/>
    </source>
</evidence>
<dbReference type="PANTHER" id="PTHR10266:SF3">
    <property type="entry name" value="CYTOCHROME C1, HEME PROTEIN, MITOCHONDRIAL"/>
    <property type="match status" value="1"/>
</dbReference>
<dbReference type="GO" id="GO:0008121">
    <property type="term" value="F:quinol-cytochrome-c reductase activity"/>
    <property type="evidence" value="ECO:0007669"/>
    <property type="project" value="UniProtKB-EC"/>
</dbReference>
<dbReference type="InterPro" id="IPR021157">
    <property type="entry name" value="Cyt_c1_TM_anchor_C"/>
</dbReference>
<keyword evidence="6" id="KW-0679">Respiratory chain</keyword>
<evidence type="ECO:0000313" key="20">
    <source>
        <dbReference type="Proteomes" id="UP000311382"/>
    </source>
</evidence>
<dbReference type="GO" id="GO:0006122">
    <property type="term" value="P:mitochondrial electron transport, ubiquinol to cytochrome c"/>
    <property type="evidence" value="ECO:0007669"/>
    <property type="project" value="TreeGrafter"/>
</dbReference>
<keyword evidence="10" id="KW-1278">Translocase</keyword>
<evidence type="ECO:0000256" key="11">
    <source>
        <dbReference type="ARBA" id="ARBA00022982"/>
    </source>
</evidence>
<dbReference type="GO" id="GO:0005743">
    <property type="term" value="C:mitochondrial inner membrane"/>
    <property type="evidence" value="ECO:0007669"/>
    <property type="project" value="UniProtKB-SubCell"/>
</dbReference>
<evidence type="ECO:0000256" key="9">
    <source>
        <dbReference type="ARBA" id="ARBA00022792"/>
    </source>
</evidence>
<feature type="domain" description="Cytochrome c" evidence="18">
    <location>
        <begin position="99"/>
        <end position="269"/>
    </location>
</feature>
<keyword evidence="12" id="KW-1133">Transmembrane helix</keyword>
<dbReference type="FunFam" id="1.20.5.100:FF:000003">
    <property type="entry name" value="Cytochrome c1, heme protein, mitochondrial"/>
    <property type="match status" value="1"/>
</dbReference>
<comment type="catalytic activity">
    <reaction evidence="16">
        <text>a quinol + 2 Fe(III)-[cytochrome c](out) = a quinone + 2 Fe(II)-[cytochrome c](out) + 2 H(+)(out)</text>
        <dbReference type="Rhea" id="RHEA:11484"/>
        <dbReference type="Rhea" id="RHEA-COMP:10350"/>
        <dbReference type="Rhea" id="RHEA-COMP:14399"/>
        <dbReference type="ChEBI" id="CHEBI:15378"/>
        <dbReference type="ChEBI" id="CHEBI:24646"/>
        <dbReference type="ChEBI" id="CHEBI:29033"/>
        <dbReference type="ChEBI" id="CHEBI:29034"/>
        <dbReference type="ChEBI" id="CHEBI:132124"/>
        <dbReference type="EC" id="7.1.1.8"/>
    </reaction>
</comment>
<evidence type="ECO:0000256" key="5">
    <source>
        <dbReference type="ARBA" id="ARBA00022617"/>
    </source>
</evidence>
<dbReference type="OrthoDB" id="5925at2759"/>
<evidence type="ECO:0000256" key="7">
    <source>
        <dbReference type="ARBA" id="ARBA00022692"/>
    </source>
</evidence>
<sequence>MSGRFQFLRQGLRAAQQTPAFARNASTSAPQSAAARVALSNRTAVALSLVSAGTFAWYSALYGNPLVPEAKAEGAADHGLHPAAYPWAHKGPFETFDHASIRRGYQVYREVCSTCHSLDRVAWRNLVGVSHTVDEAKAMAEEIEYEDGPDSEGSMFQRPGKLADYMPRPYANEEAARAGNAGALPPDLSLMTKARHGGADYVYALLTGYVDPPAGVEIREGLNYNPYFPGGAIGMARVLYDGLVEYDDGTPATTSQMAKDVVSFLAWAAEPELDQRKKMGMQATIILSGLLALSIWTKKFKWAPIKSRKIVYNPPAAKH</sequence>
<evidence type="ECO:0000313" key="19">
    <source>
        <dbReference type="EMBL" id="TNY20926.1"/>
    </source>
</evidence>
<evidence type="ECO:0000256" key="1">
    <source>
        <dbReference type="ARBA" id="ARBA00004273"/>
    </source>
</evidence>
<dbReference type="PANTHER" id="PTHR10266">
    <property type="entry name" value="CYTOCHROME C1"/>
    <property type="match status" value="1"/>
</dbReference>
<proteinExistence type="inferred from homology"/>
<dbReference type="PRINTS" id="PR00603">
    <property type="entry name" value="CYTOCHROMEC1"/>
</dbReference>
<keyword evidence="9" id="KW-0999">Mitochondrion inner membrane</keyword>
<dbReference type="Pfam" id="PF02167">
    <property type="entry name" value="Cytochrom_C1"/>
    <property type="match status" value="1"/>
</dbReference>
<dbReference type="Gene3D" id="1.10.760.10">
    <property type="entry name" value="Cytochrome c-like domain"/>
    <property type="match status" value="1"/>
</dbReference>
<organism evidence="19 20">
    <name type="scientific">Rhodotorula diobovata</name>
    <dbReference type="NCBI Taxonomy" id="5288"/>
    <lineage>
        <taxon>Eukaryota</taxon>
        <taxon>Fungi</taxon>
        <taxon>Dikarya</taxon>
        <taxon>Basidiomycota</taxon>
        <taxon>Pucciniomycotina</taxon>
        <taxon>Microbotryomycetes</taxon>
        <taxon>Sporidiobolales</taxon>
        <taxon>Sporidiobolaceae</taxon>
        <taxon>Rhodotorula</taxon>
    </lineage>
</organism>
<feature type="binding site" description="covalent" evidence="17">
    <location>
        <position position="235"/>
    </location>
    <ligand>
        <name>heme c</name>
        <dbReference type="ChEBI" id="CHEBI:61717"/>
    </ligand>
</feature>
<comment type="subcellular location">
    <subcellularLocation>
        <location evidence="1">Mitochondrion inner membrane</location>
    </subcellularLocation>
</comment>
<evidence type="ECO:0000256" key="17">
    <source>
        <dbReference type="PIRSR" id="PIRSR602326-1"/>
    </source>
</evidence>
<evidence type="ECO:0000256" key="10">
    <source>
        <dbReference type="ARBA" id="ARBA00022967"/>
    </source>
</evidence>
<gene>
    <name evidence="19" type="ORF">DMC30DRAFT_364157</name>
</gene>
<keyword evidence="15" id="KW-0472">Membrane</keyword>